<dbReference type="NCBIfam" id="NF000642">
    <property type="entry name" value="PRK00024.1"/>
    <property type="match status" value="1"/>
</dbReference>
<keyword evidence="3" id="KW-0378">Hydrolase</keyword>
<dbReference type="Gene3D" id="1.10.150.20">
    <property type="entry name" value="5' to 3' exonuclease, C-terminal subdomain"/>
    <property type="match status" value="1"/>
</dbReference>
<evidence type="ECO:0000256" key="5">
    <source>
        <dbReference type="ARBA" id="ARBA00023049"/>
    </source>
</evidence>
<evidence type="ECO:0000256" key="6">
    <source>
        <dbReference type="RuleBase" id="RU003797"/>
    </source>
</evidence>
<dbReference type="SUPFAM" id="SSF102712">
    <property type="entry name" value="JAB1/MPN domain"/>
    <property type="match status" value="1"/>
</dbReference>
<dbReference type="PANTHER" id="PTHR30471:SF3">
    <property type="entry name" value="UPF0758 PROTEIN YEES-RELATED"/>
    <property type="match status" value="1"/>
</dbReference>
<keyword evidence="5" id="KW-0482">Metalloprotease</keyword>
<dbReference type="PROSITE" id="PS01302">
    <property type="entry name" value="UPF0758"/>
    <property type="match status" value="1"/>
</dbReference>
<evidence type="ECO:0000256" key="3">
    <source>
        <dbReference type="ARBA" id="ARBA00022801"/>
    </source>
</evidence>
<proteinExistence type="inferred from homology"/>
<organism evidence="8 9">
    <name type="scientific">Bowmanella denitrificans</name>
    <dbReference type="NCBI Taxonomy" id="366582"/>
    <lineage>
        <taxon>Bacteria</taxon>
        <taxon>Pseudomonadati</taxon>
        <taxon>Pseudomonadota</taxon>
        <taxon>Gammaproteobacteria</taxon>
        <taxon>Alteromonadales</taxon>
        <taxon>Alteromonadaceae</taxon>
        <taxon>Bowmanella</taxon>
    </lineage>
</organism>
<dbReference type="PROSITE" id="PS50249">
    <property type="entry name" value="MPN"/>
    <property type="match status" value="1"/>
</dbReference>
<keyword evidence="1" id="KW-0645">Protease</keyword>
<accession>A0ABN0WPD4</accession>
<evidence type="ECO:0000256" key="2">
    <source>
        <dbReference type="ARBA" id="ARBA00022723"/>
    </source>
</evidence>
<dbReference type="Pfam" id="PF04002">
    <property type="entry name" value="RadC"/>
    <property type="match status" value="1"/>
</dbReference>
<dbReference type="CDD" id="cd08071">
    <property type="entry name" value="MPN_DUF2466"/>
    <property type="match status" value="1"/>
</dbReference>
<dbReference type="Gene3D" id="3.40.140.10">
    <property type="entry name" value="Cytidine Deaminase, domain 2"/>
    <property type="match status" value="1"/>
</dbReference>
<dbReference type="InterPro" id="IPR020891">
    <property type="entry name" value="UPF0758_CS"/>
</dbReference>
<comment type="similarity">
    <text evidence="6">Belongs to the UPF0758 family.</text>
</comment>
<gene>
    <name evidence="8" type="primary">radC</name>
    <name evidence="8" type="ORF">GCM10009092_04580</name>
</gene>
<dbReference type="EMBL" id="BAAAEI010000003">
    <property type="protein sequence ID" value="GAA0343061.1"/>
    <property type="molecule type" value="Genomic_DNA"/>
</dbReference>
<evidence type="ECO:0000256" key="4">
    <source>
        <dbReference type="ARBA" id="ARBA00022833"/>
    </source>
</evidence>
<dbReference type="SUPFAM" id="SSF47781">
    <property type="entry name" value="RuvA domain 2-like"/>
    <property type="match status" value="1"/>
</dbReference>
<evidence type="ECO:0000313" key="9">
    <source>
        <dbReference type="Proteomes" id="UP001501757"/>
    </source>
</evidence>
<name>A0ABN0WPD4_9ALTE</name>
<protein>
    <submittedName>
        <fullName evidence="8">DNA repair protein RadC</fullName>
    </submittedName>
</protein>
<dbReference type="InterPro" id="IPR037518">
    <property type="entry name" value="MPN"/>
</dbReference>
<reference evidence="8 9" key="1">
    <citation type="journal article" date="2019" name="Int. J. Syst. Evol. Microbiol.">
        <title>The Global Catalogue of Microorganisms (GCM) 10K type strain sequencing project: providing services to taxonomists for standard genome sequencing and annotation.</title>
        <authorList>
            <consortium name="The Broad Institute Genomics Platform"/>
            <consortium name="The Broad Institute Genome Sequencing Center for Infectious Disease"/>
            <person name="Wu L."/>
            <person name="Ma J."/>
        </authorList>
    </citation>
    <scope>NUCLEOTIDE SEQUENCE [LARGE SCALE GENOMIC DNA]</scope>
    <source>
        <strain evidence="8 9">JCM 13378</strain>
    </source>
</reference>
<dbReference type="Proteomes" id="UP001501757">
    <property type="component" value="Unassembled WGS sequence"/>
</dbReference>
<dbReference type="InterPro" id="IPR046778">
    <property type="entry name" value="UPF0758_N"/>
</dbReference>
<dbReference type="InterPro" id="IPR010994">
    <property type="entry name" value="RuvA_2-like"/>
</dbReference>
<dbReference type="InterPro" id="IPR025657">
    <property type="entry name" value="RadC_JAB"/>
</dbReference>
<sequence>MNMKLQDWPDQDRPREKLLARGAQSLSEAELLAIFLRTGVQGINAVDLSRQVLQNFGSLRGLFAASREDFCAAKGLGNAKYVQLQAVLEMARRYFQETLLRKDVFTSAQDTRRFLVSQLRDEPNEVFAMLLLDSQHRLIAFKPMFFGTLDAASVYPRVLVKTALDAKAAAVILAHNHPSGVAEPSQADRLITRRIVDAMALLDIRVLDHFVIGDGEAVSFAERGLL</sequence>
<keyword evidence="4" id="KW-0862">Zinc</keyword>
<evidence type="ECO:0000256" key="1">
    <source>
        <dbReference type="ARBA" id="ARBA00022670"/>
    </source>
</evidence>
<feature type="domain" description="MPN" evidence="7">
    <location>
        <begin position="104"/>
        <end position="226"/>
    </location>
</feature>
<dbReference type="NCBIfam" id="TIGR00608">
    <property type="entry name" value="radc"/>
    <property type="match status" value="1"/>
</dbReference>
<dbReference type="Pfam" id="PF20582">
    <property type="entry name" value="UPF0758_N"/>
    <property type="match status" value="1"/>
</dbReference>
<dbReference type="InterPro" id="IPR001405">
    <property type="entry name" value="UPF0758"/>
</dbReference>
<dbReference type="PANTHER" id="PTHR30471">
    <property type="entry name" value="DNA REPAIR PROTEIN RADC"/>
    <property type="match status" value="1"/>
</dbReference>
<evidence type="ECO:0000259" key="7">
    <source>
        <dbReference type="PROSITE" id="PS50249"/>
    </source>
</evidence>
<keyword evidence="2" id="KW-0479">Metal-binding</keyword>
<comment type="caution">
    <text evidence="8">The sequence shown here is derived from an EMBL/GenBank/DDBJ whole genome shotgun (WGS) entry which is preliminary data.</text>
</comment>
<keyword evidence="9" id="KW-1185">Reference proteome</keyword>
<evidence type="ECO:0000313" key="8">
    <source>
        <dbReference type="EMBL" id="GAA0343061.1"/>
    </source>
</evidence>